<keyword evidence="5 7" id="KW-1133">Transmembrane helix</keyword>
<dbReference type="Proteomes" id="UP001289374">
    <property type="component" value="Unassembled WGS sequence"/>
</dbReference>
<protein>
    <submittedName>
        <fullName evidence="8">PRA1 family protein H</fullName>
    </submittedName>
</protein>
<keyword evidence="6 7" id="KW-0472">Membrane</keyword>
<dbReference type="PANTHER" id="PTHR19317">
    <property type="entry name" value="PRENYLATED RAB ACCEPTOR 1-RELATED"/>
    <property type="match status" value="1"/>
</dbReference>
<evidence type="ECO:0000256" key="2">
    <source>
        <dbReference type="ARBA" id="ARBA00004141"/>
    </source>
</evidence>
<evidence type="ECO:0000256" key="3">
    <source>
        <dbReference type="ARBA" id="ARBA00006483"/>
    </source>
</evidence>
<comment type="caution">
    <text evidence="8">The sequence shown here is derived from an EMBL/GenBank/DDBJ whole genome shotgun (WGS) entry which is preliminary data.</text>
</comment>
<dbReference type="InterPro" id="IPR004895">
    <property type="entry name" value="Prenylated_rab_accept_PRA1"/>
</dbReference>
<evidence type="ECO:0000313" key="9">
    <source>
        <dbReference type="Proteomes" id="UP001289374"/>
    </source>
</evidence>
<evidence type="ECO:0000313" key="8">
    <source>
        <dbReference type="EMBL" id="KAK4398362.1"/>
    </source>
</evidence>
<comment type="similarity">
    <text evidence="3">Belongs to the PRA1 family.</text>
</comment>
<dbReference type="PANTHER" id="PTHR19317:SF1">
    <property type="entry name" value="PRA1 FAMILY PROTEIN H"/>
    <property type="match status" value="1"/>
</dbReference>
<accession>A0AAE1WRL8</accession>
<feature type="transmembrane region" description="Helical" evidence="7">
    <location>
        <begin position="52"/>
        <end position="73"/>
    </location>
</feature>
<evidence type="ECO:0000256" key="7">
    <source>
        <dbReference type="SAM" id="Phobius"/>
    </source>
</evidence>
<dbReference type="GO" id="GO:0005783">
    <property type="term" value="C:endoplasmic reticulum"/>
    <property type="evidence" value="ECO:0007669"/>
    <property type="project" value="UniProtKB-ARBA"/>
</dbReference>
<keyword evidence="9" id="KW-1185">Reference proteome</keyword>
<dbReference type="AlphaFoldDB" id="A0AAE1WRL8"/>
<evidence type="ECO:0000256" key="4">
    <source>
        <dbReference type="ARBA" id="ARBA00022692"/>
    </source>
</evidence>
<dbReference type="GO" id="GO:0016020">
    <property type="term" value="C:membrane"/>
    <property type="evidence" value="ECO:0007669"/>
    <property type="project" value="UniProtKB-SubCell"/>
</dbReference>
<evidence type="ECO:0000256" key="5">
    <source>
        <dbReference type="ARBA" id="ARBA00022989"/>
    </source>
</evidence>
<comment type="function">
    <text evidence="1">May be involved in both secretory and endocytic intracellular trafficking in the endosomal/prevacuolar compartments.</text>
</comment>
<gene>
    <name evidence="8" type="ORF">Sango_1311700</name>
</gene>
<comment type="subcellular location">
    <subcellularLocation>
        <location evidence="2">Membrane</location>
        <topology evidence="2">Multi-pass membrane protein</topology>
    </subcellularLocation>
</comment>
<name>A0AAE1WRL8_9LAMI</name>
<sequence length="151" mass="16928">MYRFLRHATPLFVISALAHDDFLCEPPGLLAFLTPPKLRFTLAPFLPPDFVLLYQLPIALSGLISCLALWDVFKFGGDQWGLDRYPIIRQTLVRIAQCVTAVILLISNVQLAVFCALGVSYAVMILHASFRKLTPAKQPAVRGGYRRTARR</sequence>
<evidence type="ECO:0000256" key="1">
    <source>
        <dbReference type="ARBA" id="ARBA00002501"/>
    </source>
</evidence>
<reference evidence="8" key="2">
    <citation type="journal article" date="2024" name="Plant">
        <title>Genomic evolution and insights into agronomic trait innovations of Sesamum species.</title>
        <authorList>
            <person name="Miao H."/>
            <person name="Wang L."/>
            <person name="Qu L."/>
            <person name="Liu H."/>
            <person name="Sun Y."/>
            <person name="Le M."/>
            <person name="Wang Q."/>
            <person name="Wei S."/>
            <person name="Zheng Y."/>
            <person name="Lin W."/>
            <person name="Duan Y."/>
            <person name="Cao H."/>
            <person name="Xiong S."/>
            <person name="Wang X."/>
            <person name="Wei L."/>
            <person name="Li C."/>
            <person name="Ma Q."/>
            <person name="Ju M."/>
            <person name="Zhao R."/>
            <person name="Li G."/>
            <person name="Mu C."/>
            <person name="Tian Q."/>
            <person name="Mei H."/>
            <person name="Zhang T."/>
            <person name="Gao T."/>
            <person name="Zhang H."/>
        </authorList>
    </citation>
    <scope>NUCLEOTIDE SEQUENCE</scope>
    <source>
        <strain evidence="8">K16</strain>
    </source>
</reference>
<organism evidence="8 9">
    <name type="scientific">Sesamum angolense</name>
    <dbReference type="NCBI Taxonomy" id="2727404"/>
    <lineage>
        <taxon>Eukaryota</taxon>
        <taxon>Viridiplantae</taxon>
        <taxon>Streptophyta</taxon>
        <taxon>Embryophyta</taxon>
        <taxon>Tracheophyta</taxon>
        <taxon>Spermatophyta</taxon>
        <taxon>Magnoliopsida</taxon>
        <taxon>eudicotyledons</taxon>
        <taxon>Gunneridae</taxon>
        <taxon>Pentapetalae</taxon>
        <taxon>asterids</taxon>
        <taxon>lamiids</taxon>
        <taxon>Lamiales</taxon>
        <taxon>Pedaliaceae</taxon>
        <taxon>Sesamum</taxon>
    </lineage>
</organism>
<dbReference type="GO" id="GO:0005794">
    <property type="term" value="C:Golgi apparatus"/>
    <property type="evidence" value="ECO:0007669"/>
    <property type="project" value="TreeGrafter"/>
</dbReference>
<proteinExistence type="inferred from homology"/>
<dbReference type="EMBL" id="JACGWL010000007">
    <property type="protein sequence ID" value="KAK4398362.1"/>
    <property type="molecule type" value="Genomic_DNA"/>
</dbReference>
<dbReference type="GO" id="GO:0016192">
    <property type="term" value="P:vesicle-mediated transport"/>
    <property type="evidence" value="ECO:0007669"/>
    <property type="project" value="TreeGrafter"/>
</dbReference>
<keyword evidence="4 7" id="KW-0812">Transmembrane</keyword>
<reference evidence="8" key="1">
    <citation type="submission" date="2020-06" db="EMBL/GenBank/DDBJ databases">
        <authorList>
            <person name="Li T."/>
            <person name="Hu X."/>
            <person name="Zhang T."/>
            <person name="Song X."/>
            <person name="Zhang H."/>
            <person name="Dai N."/>
            <person name="Sheng W."/>
            <person name="Hou X."/>
            <person name="Wei L."/>
        </authorList>
    </citation>
    <scope>NUCLEOTIDE SEQUENCE</scope>
    <source>
        <strain evidence="8">K16</strain>
        <tissue evidence="8">Leaf</tissue>
    </source>
</reference>
<evidence type="ECO:0000256" key="6">
    <source>
        <dbReference type="ARBA" id="ARBA00023136"/>
    </source>
</evidence>
<feature type="transmembrane region" description="Helical" evidence="7">
    <location>
        <begin position="111"/>
        <end position="130"/>
    </location>
</feature>